<dbReference type="AlphaFoldDB" id="A0A1Y1UJF6"/>
<dbReference type="STRING" id="4999.A0A1Y1UJF6"/>
<proteinExistence type="predicted"/>
<evidence type="ECO:0000256" key="1">
    <source>
        <dbReference type="SAM" id="Phobius"/>
    </source>
</evidence>
<dbReference type="EMBL" id="NBSH01000005">
    <property type="protein sequence ID" value="ORX37634.1"/>
    <property type="molecule type" value="Genomic_DNA"/>
</dbReference>
<name>A0A1Y1UJF6_9TREE</name>
<keyword evidence="1" id="KW-1133">Transmembrane helix</keyword>
<dbReference type="OrthoDB" id="195231at2759"/>
<dbReference type="RefSeq" id="XP_021871621.1">
    <property type="nucleotide sequence ID" value="XM_022019082.1"/>
</dbReference>
<keyword evidence="4" id="KW-1185">Reference proteome</keyword>
<comment type="caution">
    <text evidence="3">The sequence shown here is derived from an EMBL/GenBank/DDBJ whole genome shotgun (WGS) entry which is preliminary data.</text>
</comment>
<keyword evidence="1" id="KW-0472">Membrane</keyword>
<organism evidence="3 4">
    <name type="scientific">Kockovaella imperatae</name>
    <dbReference type="NCBI Taxonomy" id="4999"/>
    <lineage>
        <taxon>Eukaryota</taxon>
        <taxon>Fungi</taxon>
        <taxon>Dikarya</taxon>
        <taxon>Basidiomycota</taxon>
        <taxon>Agaricomycotina</taxon>
        <taxon>Tremellomycetes</taxon>
        <taxon>Tremellales</taxon>
        <taxon>Cuniculitremaceae</taxon>
        <taxon>Kockovaella</taxon>
    </lineage>
</organism>
<reference evidence="3 4" key="1">
    <citation type="submission" date="2017-03" db="EMBL/GenBank/DDBJ databases">
        <title>Widespread Adenine N6-methylation of Active Genes in Fungi.</title>
        <authorList>
            <consortium name="DOE Joint Genome Institute"/>
            <person name="Mondo S.J."/>
            <person name="Dannebaum R.O."/>
            <person name="Kuo R.C."/>
            <person name="Louie K.B."/>
            <person name="Bewick A.J."/>
            <person name="Labutti K."/>
            <person name="Haridas S."/>
            <person name="Kuo A."/>
            <person name="Salamov A."/>
            <person name="Ahrendt S.R."/>
            <person name="Lau R."/>
            <person name="Bowen B.P."/>
            <person name="Lipzen A."/>
            <person name="Sullivan W."/>
            <person name="Andreopoulos W.B."/>
            <person name="Clum A."/>
            <person name="Lindquist E."/>
            <person name="Daum C."/>
            <person name="Northen T.R."/>
            <person name="Ramamoorthy G."/>
            <person name="Schmitz R.J."/>
            <person name="Gryganskyi A."/>
            <person name="Culley D."/>
            <person name="Magnuson J."/>
            <person name="James T.Y."/>
            <person name="O'Malley M.A."/>
            <person name="Stajich J.E."/>
            <person name="Spatafora J.W."/>
            <person name="Visel A."/>
            <person name="Grigoriev I.V."/>
        </authorList>
    </citation>
    <scope>NUCLEOTIDE SEQUENCE [LARGE SCALE GENOMIC DNA]</scope>
    <source>
        <strain evidence="3 4">NRRL Y-17943</strain>
    </source>
</reference>
<feature type="transmembrane region" description="Helical" evidence="1">
    <location>
        <begin position="231"/>
        <end position="254"/>
    </location>
</feature>
<sequence length="348" mass="38533">MKGRIAALWIAVAPFVLPVVLAGDASFGQACDQSHTHLDTNTWNLVTDCDATTWCADNSTCANKGCRKDIYPFGYNNVPFDKLPPLCPTGQFCPDEGSYCLPQEAVGDPCQKDRDDECQPPPNYKQLAGFLNVNGSICLNFTCFYANVTLGQNCKIDNTVYTAYTAAGSEYAFIVSRDNCANGLYCDGTALKCFRAKLEGAACAGNKECLTYNCQNNKCDRAAYEPIHPPAWVFVVVGLGIVALIVVTMVSLWFTHRRTRRENQVKLEQYYNEQIAYRQSIMTMSNAKKSLMSLPADTPADVARRSVFGDDYSSFMPPNMRREDSTAAWSSAASDVHLLEPNTTRRRI</sequence>
<evidence type="ECO:0000313" key="4">
    <source>
        <dbReference type="Proteomes" id="UP000193218"/>
    </source>
</evidence>
<evidence type="ECO:0000256" key="2">
    <source>
        <dbReference type="SAM" id="SignalP"/>
    </source>
</evidence>
<dbReference type="GeneID" id="33560891"/>
<accession>A0A1Y1UJF6</accession>
<gene>
    <name evidence="3" type="ORF">BD324DRAFT_680542</name>
</gene>
<keyword evidence="2" id="KW-0732">Signal</keyword>
<dbReference type="InParanoid" id="A0A1Y1UJF6"/>
<dbReference type="Proteomes" id="UP000193218">
    <property type="component" value="Unassembled WGS sequence"/>
</dbReference>
<keyword evidence="1" id="KW-0812">Transmembrane</keyword>
<feature type="chain" id="PRO_5013141397" evidence="2">
    <location>
        <begin position="23"/>
        <end position="348"/>
    </location>
</feature>
<evidence type="ECO:0000313" key="3">
    <source>
        <dbReference type="EMBL" id="ORX37634.1"/>
    </source>
</evidence>
<feature type="signal peptide" evidence="2">
    <location>
        <begin position="1"/>
        <end position="22"/>
    </location>
</feature>
<protein>
    <submittedName>
        <fullName evidence="3">Uncharacterized protein</fullName>
    </submittedName>
</protein>